<keyword evidence="3" id="KW-1185">Reference proteome</keyword>
<evidence type="ECO:0000313" key="3">
    <source>
        <dbReference type="Proteomes" id="UP000298138"/>
    </source>
</evidence>
<reference evidence="2 3" key="1">
    <citation type="submission" date="2019-04" db="EMBL/GenBank/DDBJ databases">
        <title>Comparative genomics and transcriptomics to analyze fruiting body development in filamentous ascomycetes.</title>
        <authorList>
            <consortium name="DOE Joint Genome Institute"/>
            <person name="Lutkenhaus R."/>
            <person name="Traeger S."/>
            <person name="Breuer J."/>
            <person name="Kuo A."/>
            <person name="Lipzen A."/>
            <person name="Pangilinan J."/>
            <person name="Dilworth D."/>
            <person name="Sandor L."/>
            <person name="Poggeler S."/>
            <person name="Barry K."/>
            <person name="Grigoriev I.V."/>
            <person name="Nowrousian M."/>
        </authorList>
    </citation>
    <scope>NUCLEOTIDE SEQUENCE [LARGE SCALE GENOMIC DNA]</scope>
    <source>
        <strain evidence="2 3">CBS 389.68</strain>
    </source>
</reference>
<dbReference type="InParanoid" id="A0A4S2MQV7"/>
<dbReference type="Proteomes" id="UP000298138">
    <property type="component" value="Unassembled WGS sequence"/>
</dbReference>
<evidence type="ECO:0000313" key="2">
    <source>
        <dbReference type="EMBL" id="TGZ77809.1"/>
    </source>
</evidence>
<dbReference type="AlphaFoldDB" id="A0A4S2MQV7"/>
<protein>
    <submittedName>
        <fullName evidence="2">Uncharacterized protein</fullName>
    </submittedName>
</protein>
<dbReference type="EMBL" id="ML220148">
    <property type="protein sequence ID" value="TGZ77809.1"/>
    <property type="molecule type" value="Genomic_DNA"/>
</dbReference>
<evidence type="ECO:0000256" key="1">
    <source>
        <dbReference type="SAM" id="SignalP"/>
    </source>
</evidence>
<feature type="chain" id="PRO_5020349572" evidence="1">
    <location>
        <begin position="27"/>
        <end position="126"/>
    </location>
</feature>
<sequence length="126" mass="14614">MLSPFRRRRPLRILLLLALILAITICLHYLQAPSSSQWRQNPKIYVRALKKYVPRYAGEIGEEEVEGGWVIRANPHARHNPGVVRIPAKVERRVQGKILREMRERELGVVKDEEKVEEVEVGGEEK</sequence>
<feature type="signal peptide" evidence="1">
    <location>
        <begin position="1"/>
        <end position="26"/>
    </location>
</feature>
<name>A0A4S2MQV7_9PEZI</name>
<keyword evidence="1" id="KW-0732">Signal</keyword>
<accession>A0A4S2MQV7</accession>
<organism evidence="2 3">
    <name type="scientific">Ascodesmis nigricans</name>
    <dbReference type="NCBI Taxonomy" id="341454"/>
    <lineage>
        <taxon>Eukaryota</taxon>
        <taxon>Fungi</taxon>
        <taxon>Dikarya</taxon>
        <taxon>Ascomycota</taxon>
        <taxon>Pezizomycotina</taxon>
        <taxon>Pezizomycetes</taxon>
        <taxon>Pezizales</taxon>
        <taxon>Ascodesmidaceae</taxon>
        <taxon>Ascodesmis</taxon>
    </lineage>
</organism>
<proteinExistence type="predicted"/>
<gene>
    <name evidence="2" type="ORF">EX30DRAFT_351489</name>
</gene>